<dbReference type="InterPro" id="IPR041698">
    <property type="entry name" value="Methyltransf_25"/>
</dbReference>
<keyword evidence="5" id="KW-1185">Reference proteome</keyword>
<dbReference type="PANTHER" id="PTHR43861">
    <property type="entry name" value="TRANS-ACONITATE 2-METHYLTRANSFERASE-RELATED"/>
    <property type="match status" value="1"/>
</dbReference>
<name>A0ABQ4GC69_9ACTN</name>
<dbReference type="CDD" id="cd02440">
    <property type="entry name" value="AdoMet_MTases"/>
    <property type="match status" value="1"/>
</dbReference>
<evidence type="ECO:0000259" key="3">
    <source>
        <dbReference type="Pfam" id="PF13649"/>
    </source>
</evidence>
<proteinExistence type="predicted"/>
<evidence type="ECO:0000256" key="2">
    <source>
        <dbReference type="ARBA" id="ARBA00022679"/>
    </source>
</evidence>
<dbReference type="SUPFAM" id="SSF53335">
    <property type="entry name" value="S-adenosyl-L-methionine-dependent methyltransferases"/>
    <property type="match status" value="1"/>
</dbReference>
<sequence>MTDLGFLEPTRSSYDAVAARYSTLFVDDLPGQPVKRSLLTLFAELASGPTADVGCGPGHVTAFLRGQGLDVFGVDLSPGMVEQARANYPELRFEVGSMTGLDHPARSLSGLNAWFSTIHIPDRRLPAVLTEFRRVLVPGAPLMLAFQVGDGPEHFTEAWGHEVDLVLHRRRPETVTAMLAEAGFRVLLTTVHEPDATQPRKQAAYLIARRLE</sequence>
<gene>
    <name evidence="4" type="ORF">Mco01_76630</name>
</gene>
<reference evidence="4 5" key="1">
    <citation type="submission" date="2021-01" db="EMBL/GenBank/DDBJ databases">
        <title>Whole genome shotgun sequence of Microbispora corallina NBRC 16416.</title>
        <authorList>
            <person name="Komaki H."/>
            <person name="Tamura T."/>
        </authorList>
    </citation>
    <scope>NUCLEOTIDE SEQUENCE [LARGE SCALE GENOMIC DNA]</scope>
    <source>
        <strain evidence="4 5">NBRC 16416</strain>
    </source>
</reference>
<dbReference type="EMBL" id="BOOC01000066">
    <property type="protein sequence ID" value="GIH44663.1"/>
    <property type="molecule type" value="Genomic_DNA"/>
</dbReference>
<keyword evidence="2" id="KW-0808">Transferase</keyword>
<evidence type="ECO:0000313" key="5">
    <source>
        <dbReference type="Proteomes" id="UP000603904"/>
    </source>
</evidence>
<dbReference type="Gene3D" id="3.40.50.150">
    <property type="entry name" value="Vaccinia Virus protein VP39"/>
    <property type="match status" value="1"/>
</dbReference>
<evidence type="ECO:0000313" key="4">
    <source>
        <dbReference type="EMBL" id="GIH44663.1"/>
    </source>
</evidence>
<feature type="domain" description="Methyltransferase" evidence="3">
    <location>
        <begin position="52"/>
        <end position="139"/>
    </location>
</feature>
<dbReference type="Pfam" id="PF13649">
    <property type="entry name" value="Methyltransf_25"/>
    <property type="match status" value="1"/>
</dbReference>
<dbReference type="Proteomes" id="UP000603904">
    <property type="component" value="Unassembled WGS sequence"/>
</dbReference>
<keyword evidence="1 4" id="KW-0489">Methyltransferase</keyword>
<dbReference type="PANTHER" id="PTHR43861:SF1">
    <property type="entry name" value="TRANS-ACONITATE 2-METHYLTRANSFERASE"/>
    <property type="match status" value="1"/>
</dbReference>
<dbReference type="RefSeq" id="WP_204061643.1">
    <property type="nucleotide sequence ID" value="NZ_BAAAGP010000023.1"/>
</dbReference>
<protein>
    <submittedName>
        <fullName evidence="4">Methyltransferase</fullName>
    </submittedName>
</protein>
<evidence type="ECO:0000256" key="1">
    <source>
        <dbReference type="ARBA" id="ARBA00022603"/>
    </source>
</evidence>
<dbReference type="GO" id="GO:0008168">
    <property type="term" value="F:methyltransferase activity"/>
    <property type="evidence" value="ECO:0007669"/>
    <property type="project" value="UniProtKB-KW"/>
</dbReference>
<dbReference type="InterPro" id="IPR029063">
    <property type="entry name" value="SAM-dependent_MTases_sf"/>
</dbReference>
<accession>A0ABQ4GC69</accession>
<comment type="caution">
    <text evidence="4">The sequence shown here is derived from an EMBL/GenBank/DDBJ whole genome shotgun (WGS) entry which is preliminary data.</text>
</comment>
<dbReference type="GO" id="GO:0032259">
    <property type="term" value="P:methylation"/>
    <property type="evidence" value="ECO:0007669"/>
    <property type="project" value="UniProtKB-KW"/>
</dbReference>
<organism evidence="4 5">
    <name type="scientific">Microbispora corallina</name>
    <dbReference type="NCBI Taxonomy" id="83302"/>
    <lineage>
        <taxon>Bacteria</taxon>
        <taxon>Bacillati</taxon>
        <taxon>Actinomycetota</taxon>
        <taxon>Actinomycetes</taxon>
        <taxon>Streptosporangiales</taxon>
        <taxon>Streptosporangiaceae</taxon>
        <taxon>Microbispora</taxon>
    </lineage>
</organism>